<name>A0A368SBF4_SETIT</name>
<reference evidence="1" key="1">
    <citation type="journal article" date="2012" name="Nat. Biotechnol.">
        <title>Reference genome sequence of the model plant Setaria.</title>
        <authorList>
            <person name="Bennetzen J.L."/>
            <person name="Schmutz J."/>
            <person name="Wang H."/>
            <person name="Percifield R."/>
            <person name="Hawkins J."/>
            <person name="Pontaroli A.C."/>
            <person name="Estep M."/>
            <person name="Feng L."/>
            <person name="Vaughn J.N."/>
            <person name="Grimwood J."/>
            <person name="Jenkins J."/>
            <person name="Barry K."/>
            <person name="Lindquist E."/>
            <person name="Hellsten U."/>
            <person name="Deshpande S."/>
            <person name="Wang X."/>
            <person name="Wu X."/>
            <person name="Mitros T."/>
            <person name="Triplett J."/>
            <person name="Yang X."/>
            <person name="Ye C.Y."/>
            <person name="Mauro-Herrera M."/>
            <person name="Wang L."/>
            <person name="Li P."/>
            <person name="Sharma M."/>
            <person name="Sharma R."/>
            <person name="Ronald P.C."/>
            <person name="Panaud O."/>
            <person name="Kellogg E.A."/>
            <person name="Brutnell T.P."/>
            <person name="Doust A.N."/>
            <person name="Tuskan G.A."/>
            <person name="Rokhsar D."/>
            <person name="Devos K.M."/>
        </authorList>
    </citation>
    <scope>NUCLEOTIDE SEQUENCE [LARGE SCALE GENOMIC DNA]</scope>
    <source>
        <strain evidence="1">Yugu1</strain>
    </source>
</reference>
<gene>
    <name evidence="1" type="ORF">SETIT_8G201900v2</name>
</gene>
<organism evidence="1">
    <name type="scientific">Setaria italica</name>
    <name type="common">Foxtail millet</name>
    <name type="synonym">Panicum italicum</name>
    <dbReference type="NCBI Taxonomy" id="4555"/>
    <lineage>
        <taxon>Eukaryota</taxon>
        <taxon>Viridiplantae</taxon>
        <taxon>Streptophyta</taxon>
        <taxon>Embryophyta</taxon>
        <taxon>Tracheophyta</taxon>
        <taxon>Spermatophyta</taxon>
        <taxon>Magnoliopsida</taxon>
        <taxon>Liliopsida</taxon>
        <taxon>Poales</taxon>
        <taxon>Poaceae</taxon>
        <taxon>PACMAD clade</taxon>
        <taxon>Panicoideae</taxon>
        <taxon>Panicodae</taxon>
        <taxon>Paniceae</taxon>
        <taxon>Cenchrinae</taxon>
        <taxon>Setaria</taxon>
    </lineage>
</organism>
<proteinExistence type="predicted"/>
<dbReference type="AlphaFoldDB" id="A0A368SBF4"/>
<accession>A0A368SBF4</accession>
<reference evidence="1" key="2">
    <citation type="submission" date="2015-07" db="EMBL/GenBank/DDBJ databases">
        <authorList>
            <person name="Noorani M."/>
        </authorList>
    </citation>
    <scope>NUCLEOTIDE SEQUENCE</scope>
    <source>
        <strain evidence="1">Yugu1</strain>
    </source>
</reference>
<protein>
    <submittedName>
        <fullName evidence="1">Uncharacterized protein</fullName>
    </submittedName>
</protein>
<dbReference type="EMBL" id="CM003535">
    <property type="protein sequence ID" value="RCV39170.1"/>
    <property type="molecule type" value="Genomic_DNA"/>
</dbReference>
<sequence>MTGEMRYRLEMLLPPTRCHKSETTPTRTLIGNSNMGTTSASETCAWSFYNLFSVSYAFYSHYCPNKSKCRLQKHWEFWLVDFGEFPCILFHLVKAVQKQTFRYANTNDHE</sequence>
<evidence type="ECO:0000313" key="1">
    <source>
        <dbReference type="EMBL" id="RCV39170.1"/>
    </source>
</evidence>